<evidence type="ECO:0000259" key="3">
    <source>
        <dbReference type="SMART" id="SM00854"/>
    </source>
</evidence>
<dbReference type="SMART" id="SM00854">
    <property type="entry name" value="PGA_cap"/>
    <property type="match status" value="1"/>
</dbReference>
<dbReference type="SUPFAM" id="SSF56300">
    <property type="entry name" value="Metallo-dependent phosphatases"/>
    <property type="match status" value="1"/>
</dbReference>
<dbReference type="Proteomes" id="UP000442619">
    <property type="component" value="Unassembled WGS sequence"/>
</dbReference>
<dbReference type="PANTHER" id="PTHR33393:SF12">
    <property type="entry name" value="CAPSULE BIOSYNTHESIS PROTEIN CAPA"/>
    <property type="match status" value="1"/>
</dbReference>
<dbReference type="Pfam" id="PF09587">
    <property type="entry name" value="PGA_cap"/>
    <property type="match status" value="1"/>
</dbReference>
<keyword evidence="2" id="KW-0812">Transmembrane</keyword>
<organism evidence="4 5">
    <name type="scientific">Sharpea porci</name>
    <dbReference type="NCBI Taxonomy" id="2652286"/>
    <lineage>
        <taxon>Bacteria</taxon>
        <taxon>Bacillati</taxon>
        <taxon>Bacillota</taxon>
        <taxon>Erysipelotrichia</taxon>
        <taxon>Erysipelotrichales</taxon>
        <taxon>Coprobacillaceae</taxon>
        <taxon>Sharpea</taxon>
    </lineage>
</organism>
<dbReference type="CDD" id="cd07381">
    <property type="entry name" value="MPP_CapA"/>
    <property type="match status" value="1"/>
</dbReference>
<evidence type="ECO:0000256" key="2">
    <source>
        <dbReference type="SAM" id="Phobius"/>
    </source>
</evidence>
<evidence type="ECO:0000256" key="1">
    <source>
        <dbReference type="ARBA" id="ARBA00005662"/>
    </source>
</evidence>
<feature type="transmembrane region" description="Helical" evidence="2">
    <location>
        <begin position="5"/>
        <end position="23"/>
    </location>
</feature>
<keyword evidence="5" id="KW-1185">Reference proteome</keyword>
<evidence type="ECO:0000313" key="4">
    <source>
        <dbReference type="EMBL" id="MST88966.1"/>
    </source>
</evidence>
<reference evidence="4 5" key="1">
    <citation type="submission" date="2019-08" db="EMBL/GenBank/DDBJ databases">
        <title>In-depth cultivation of the pig gut microbiome towards novel bacterial diversity and tailored functional studies.</title>
        <authorList>
            <person name="Wylensek D."/>
            <person name="Hitch T.C.A."/>
            <person name="Clavel T."/>
        </authorList>
    </citation>
    <scope>NUCLEOTIDE SEQUENCE [LARGE SCALE GENOMIC DNA]</scope>
    <source>
        <strain evidence="4 5">CA-Schmier-601-WT-3</strain>
    </source>
</reference>
<protein>
    <submittedName>
        <fullName evidence="4">CapA family protein</fullName>
    </submittedName>
</protein>
<proteinExistence type="inferred from homology"/>
<name>A0A844FTR8_9FIRM</name>
<dbReference type="InterPro" id="IPR052169">
    <property type="entry name" value="CW_Biosynth-Accessory"/>
</dbReference>
<keyword evidence="2" id="KW-0472">Membrane</keyword>
<gene>
    <name evidence="4" type="ORF">FYJ79_05140</name>
</gene>
<evidence type="ECO:0000313" key="5">
    <source>
        <dbReference type="Proteomes" id="UP000442619"/>
    </source>
</evidence>
<sequence length="394" mass="43900">MKKKYYKIFIIPIIFIIILIIGMNTSHKPTINNTRYTNKTKMTKKDTGKKVSFVAVGDNIIHDKVMDTADLAAGSVGDGQYDFKPIYQNVKSDIQNADISFVNQETIIGGGQSGYPSFNSPDAVFDALKDTGFDVVNGASNHAMDTGVASIQHMIQLFKNSNMKLLGLYENPQDANTIPVIERNGIKIAFLSYTYGLNNSTDSSHVSLFDQTKITNQVNQAKSQADFVVVSAHWGDEYQDNINTMQENYAKLMTNLGVDLVVGTHPHTIQPAHWYTNTEGHKTLVLYSLGNFVSGQKEEKSMYEGMFGCDFVMKDGKKSIENTKWIPLINYYQAHTKTANTIDGFSDVRVYKASQFTPELSNSCGLTGYKNMVVSKERCLAHTKQVITEIPVVE</sequence>
<dbReference type="RefSeq" id="WP_154515137.1">
    <property type="nucleotide sequence ID" value="NZ_VUNM01000008.1"/>
</dbReference>
<keyword evidence="2" id="KW-1133">Transmembrane helix</keyword>
<dbReference type="PANTHER" id="PTHR33393">
    <property type="entry name" value="POLYGLUTAMINE SYNTHESIS ACCESSORY PROTEIN RV0574C-RELATED"/>
    <property type="match status" value="1"/>
</dbReference>
<dbReference type="Gene3D" id="3.60.21.10">
    <property type="match status" value="1"/>
</dbReference>
<dbReference type="InterPro" id="IPR019079">
    <property type="entry name" value="Capsule_synth_CapA"/>
</dbReference>
<dbReference type="InterPro" id="IPR029052">
    <property type="entry name" value="Metallo-depent_PP-like"/>
</dbReference>
<comment type="similarity">
    <text evidence="1">Belongs to the CapA family.</text>
</comment>
<dbReference type="EMBL" id="VUNM01000008">
    <property type="protein sequence ID" value="MST88966.1"/>
    <property type="molecule type" value="Genomic_DNA"/>
</dbReference>
<dbReference type="AlphaFoldDB" id="A0A844FTR8"/>
<accession>A0A844FTR8</accession>
<feature type="domain" description="Capsule synthesis protein CapA" evidence="3">
    <location>
        <begin position="52"/>
        <end position="296"/>
    </location>
</feature>
<comment type="caution">
    <text evidence="4">The sequence shown here is derived from an EMBL/GenBank/DDBJ whole genome shotgun (WGS) entry which is preliminary data.</text>
</comment>